<feature type="domain" description="VWFA" evidence="3">
    <location>
        <begin position="92"/>
        <end position="191"/>
    </location>
</feature>
<keyword evidence="1" id="KW-1133">Transmembrane helix</keyword>
<proteinExistence type="predicted"/>
<name>A0A7V4DW71_DICTH</name>
<gene>
    <name evidence="4" type="ORF">ENU78_00335</name>
</gene>
<dbReference type="PANTHER" id="PTHR37464">
    <property type="entry name" value="BLL2463 PROTEIN"/>
    <property type="match status" value="1"/>
</dbReference>
<feature type="transmembrane region" description="Helical" evidence="1">
    <location>
        <begin position="61"/>
        <end position="78"/>
    </location>
</feature>
<dbReference type="InterPro" id="IPR002035">
    <property type="entry name" value="VWF_A"/>
</dbReference>
<feature type="transmembrane region" description="Helical" evidence="1">
    <location>
        <begin position="6"/>
        <end position="26"/>
    </location>
</feature>
<dbReference type="Pfam" id="PF07584">
    <property type="entry name" value="BatA"/>
    <property type="match status" value="1"/>
</dbReference>
<sequence length="561" mass="64838">MNLKFLNPFFLPLLSLEILIIILYLIKPKRLRLKVPSLLLWERLLKEEPIGRWFKKLPKNLILLLQILTVMFIILFLSKPVLSFEGIAGRPVIFVLDSSASMTAKDISPSRFERAKTEIINFSKKIHNKASLIIVKDKPQLLISSGKNTEIEKVLKDEKPFLGEGNLNYAISYVENLFPKESCDIHIFTDGTEKLDIPKNSQNNYFIHIIGKGGKNLAILDGRVFQKNEEVSQIFLKIGNFSNNSEEIPITVKNDGKNLFRTKIHLQQKEIKTLTFETPILKGKIEASIDMKDDLPEDNIAYFYVPDFSPKILIITMGNPFLEKAVRAIPGAKVEIRRDIVKIDFKNYDFFIFDGLIPYLKIPGKFLFIGAYPGMDPNKIEKVGKVKILSWEDHPILRFVQLYGTQIDNAYVFKDEKLKTIIYSTKGPVGYYLKEENMEGVILSFDLLSTSWIYHDSFPLFIYNLIKYMLSYDPQRQVQENLNFTGFYEDPQDKRVYAINLFSEKESKIEPQIGSQEVISSKEKPKEKSYISLDLSYIFLFLALIAIFFEMLLYMGGRIYT</sequence>
<feature type="domain" description="Aerotolerance regulator N-terminal" evidence="2">
    <location>
        <begin position="1"/>
        <end position="80"/>
    </location>
</feature>
<dbReference type="PANTHER" id="PTHR37464:SF1">
    <property type="entry name" value="BLL2463 PROTEIN"/>
    <property type="match status" value="1"/>
</dbReference>
<dbReference type="InterPro" id="IPR024163">
    <property type="entry name" value="Aerotolerance_reg_N"/>
</dbReference>
<dbReference type="SUPFAM" id="SSF53300">
    <property type="entry name" value="vWA-like"/>
    <property type="match status" value="1"/>
</dbReference>
<accession>A0A7V4DW71</accession>
<evidence type="ECO:0000259" key="3">
    <source>
        <dbReference type="Pfam" id="PF13519"/>
    </source>
</evidence>
<keyword evidence="1" id="KW-0472">Membrane</keyword>
<reference evidence="4" key="1">
    <citation type="journal article" date="2020" name="mSystems">
        <title>Genome- and Community-Level Interaction Insights into Carbon Utilization and Element Cycling Functions of Hydrothermarchaeota in Hydrothermal Sediment.</title>
        <authorList>
            <person name="Zhou Z."/>
            <person name="Liu Y."/>
            <person name="Xu W."/>
            <person name="Pan J."/>
            <person name="Luo Z.H."/>
            <person name="Li M."/>
        </authorList>
    </citation>
    <scope>NUCLEOTIDE SEQUENCE [LARGE SCALE GENOMIC DNA]</scope>
    <source>
        <strain evidence="4">SpSt-70</strain>
    </source>
</reference>
<evidence type="ECO:0000313" key="4">
    <source>
        <dbReference type="EMBL" id="HGK22894.1"/>
    </source>
</evidence>
<protein>
    <submittedName>
        <fullName evidence="4">VWA domain-containing protein</fullName>
    </submittedName>
</protein>
<evidence type="ECO:0000256" key="1">
    <source>
        <dbReference type="SAM" id="Phobius"/>
    </source>
</evidence>
<evidence type="ECO:0000259" key="2">
    <source>
        <dbReference type="Pfam" id="PF07584"/>
    </source>
</evidence>
<dbReference type="Gene3D" id="3.40.50.410">
    <property type="entry name" value="von Willebrand factor, type A domain"/>
    <property type="match status" value="1"/>
</dbReference>
<dbReference type="AlphaFoldDB" id="A0A7V4DW71"/>
<organism evidence="4">
    <name type="scientific">Dictyoglomus thermophilum</name>
    <dbReference type="NCBI Taxonomy" id="14"/>
    <lineage>
        <taxon>Bacteria</taxon>
        <taxon>Pseudomonadati</taxon>
        <taxon>Dictyoglomota</taxon>
        <taxon>Dictyoglomia</taxon>
        <taxon>Dictyoglomales</taxon>
        <taxon>Dictyoglomaceae</taxon>
        <taxon>Dictyoglomus</taxon>
    </lineage>
</organism>
<dbReference type="InterPro" id="IPR036465">
    <property type="entry name" value="vWFA_dom_sf"/>
</dbReference>
<feature type="transmembrane region" description="Helical" evidence="1">
    <location>
        <begin position="535"/>
        <end position="555"/>
    </location>
</feature>
<comment type="caution">
    <text evidence="4">The sequence shown here is derived from an EMBL/GenBank/DDBJ whole genome shotgun (WGS) entry which is preliminary data.</text>
</comment>
<dbReference type="EMBL" id="DTDV01000001">
    <property type="protein sequence ID" value="HGK22894.1"/>
    <property type="molecule type" value="Genomic_DNA"/>
</dbReference>
<dbReference type="Pfam" id="PF13519">
    <property type="entry name" value="VWA_2"/>
    <property type="match status" value="1"/>
</dbReference>
<keyword evidence="1" id="KW-0812">Transmembrane</keyword>